<dbReference type="Proteomes" id="UP001163603">
    <property type="component" value="Chromosome 4"/>
</dbReference>
<dbReference type="EMBL" id="CM047739">
    <property type="protein sequence ID" value="KAJ0041887.1"/>
    <property type="molecule type" value="Genomic_DNA"/>
</dbReference>
<keyword evidence="2" id="KW-1185">Reference proteome</keyword>
<protein>
    <submittedName>
        <fullName evidence="1">Uncharacterized protein</fullName>
    </submittedName>
</protein>
<evidence type="ECO:0000313" key="2">
    <source>
        <dbReference type="Proteomes" id="UP001163603"/>
    </source>
</evidence>
<evidence type="ECO:0000313" key="1">
    <source>
        <dbReference type="EMBL" id="KAJ0041887.1"/>
    </source>
</evidence>
<reference evidence="2" key="1">
    <citation type="journal article" date="2023" name="G3 (Bethesda)">
        <title>Genome assembly and association tests identify interacting loci associated with vigor, precocity, and sex in interspecific pistachio rootstocks.</title>
        <authorList>
            <person name="Palmer W."/>
            <person name="Jacygrad E."/>
            <person name="Sagayaradj S."/>
            <person name="Cavanaugh K."/>
            <person name="Han R."/>
            <person name="Bertier L."/>
            <person name="Beede B."/>
            <person name="Kafkas S."/>
            <person name="Golino D."/>
            <person name="Preece J."/>
            <person name="Michelmore R."/>
        </authorList>
    </citation>
    <scope>NUCLEOTIDE SEQUENCE [LARGE SCALE GENOMIC DNA]</scope>
</reference>
<gene>
    <name evidence="1" type="ORF">Pint_19395</name>
</gene>
<name>A0ACC0YTD5_9ROSI</name>
<organism evidence="1 2">
    <name type="scientific">Pistacia integerrima</name>
    <dbReference type="NCBI Taxonomy" id="434235"/>
    <lineage>
        <taxon>Eukaryota</taxon>
        <taxon>Viridiplantae</taxon>
        <taxon>Streptophyta</taxon>
        <taxon>Embryophyta</taxon>
        <taxon>Tracheophyta</taxon>
        <taxon>Spermatophyta</taxon>
        <taxon>Magnoliopsida</taxon>
        <taxon>eudicotyledons</taxon>
        <taxon>Gunneridae</taxon>
        <taxon>Pentapetalae</taxon>
        <taxon>rosids</taxon>
        <taxon>malvids</taxon>
        <taxon>Sapindales</taxon>
        <taxon>Anacardiaceae</taxon>
        <taxon>Pistacia</taxon>
    </lineage>
</organism>
<sequence>MKRSMKEIHKLSSRDENHWGLYSVRGYAGSGTREMVNIETANFSTCILIRWDFRDAIEIVFCEWVESYLRIIGEPKIPSVFLQVRLLLVLGEYGAADGKFSASYSSGKLHDVAEAYSNDETVKVSLFSWKVL</sequence>
<comment type="caution">
    <text evidence="1">The sequence shown here is derived from an EMBL/GenBank/DDBJ whole genome shotgun (WGS) entry which is preliminary data.</text>
</comment>
<proteinExistence type="predicted"/>
<accession>A0ACC0YTD5</accession>